<dbReference type="Proteomes" id="UP000298438">
    <property type="component" value="Unassembled WGS sequence"/>
</dbReference>
<keyword evidence="7" id="KW-0418">Kinase</keyword>
<dbReference type="FunFam" id="3.30.565.10:FF:000010">
    <property type="entry name" value="Sensor histidine kinase RcsC"/>
    <property type="match status" value="1"/>
</dbReference>
<dbReference type="InterPro" id="IPR011006">
    <property type="entry name" value="CheY-like_superfamily"/>
</dbReference>
<organism evidence="19 20">
    <name type="scientific">Zemynaea arenosa</name>
    <dbReference type="NCBI Taxonomy" id="2561931"/>
    <lineage>
        <taxon>Bacteria</taxon>
        <taxon>Pseudomonadati</taxon>
        <taxon>Pseudomonadota</taxon>
        <taxon>Betaproteobacteria</taxon>
        <taxon>Burkholderiales</taxon>
        <taxon>Oxalobacteraceae</taxon>
        <taxon>Telluria group</taxon>
        <taxon>Zemynaea</taxon>
    </lineage>
</organism>
<dbReference type="Pfam" id="PF00512">
    <property type="entry name" value="HisKA"/>
    <property type="match status" value="1"/>
</dbReference>
<evidence type="ECO:0000259" key="18">
    <source>
        <dbReference type="PROSITE" id="PS50110"/>
    </source>
</evidence>
<evidence type="ECO:0000256" key="15">
    <source>
        <dbReference type="PROSITE-ProRule" id="PRU00169"/>
    </source>
</evidence>
<protein>
    <recommendedName>
        <fullName evidence="13">Sensory/regulatory protein RpfC</fullName>
        <ecNumber evidence="2">2.7.13.3</ecNumber>
    </recommendedName>
    <alternativeName>
        <fullName evidence="14">Virulence sensor protein BvgS</fullName>
    </alternativeName>
</protein>
<dbReference type="PROSITE" id="PS50110">
    <property type="entry name" value="RESPONSE_REGULATORY"/>
    <property type="match status" value="1"/>
</dbReference>
<feature type="transmembrane region" description="Helical" evidence="16">
    <location>
        <begin position="299"/>
        <end position="322"/>
    </location>
</feature>
<evidence type="ECO:0000256" key="16">
    <source>
        <dbReference type="SAM" id="Phobius"/>
    </source>
</evidence>
<gene>
    <name evidence="19" type="ORF">E4L96_08410</name>
</gene>
<dbReference type="InterPro" id="IPR003661">
    <property type="entry name" value="HisK_dim/P_dom"/>
</dbReference>
<dbReference type="SMART" id="SM00387">
    <property type="entry name" value="HATPase_c"/>
    <property type="match status" value="1"/>
</dbReference>
<evidence type="ECO:0000256" key="9">
    <source>
        <dbReference type="ARBA" id="ARBA00023012"/>
    </source>
</evidence>
<evidence type="ECO:0000256" key="10">
    <source>
        <dbReference type="ARBA" id="ARBA00023026"/>
    </source>
</evidence>
<evidence type="ECO:0000256" key="4">
    <source>
        <dbReference type="ARBA" id="ARBA00022679"/>
    </source>
</evidence>
<evidence type="ECO:0000313" key="20">
    <source>
        <dbReference type="Proteomes" id="UP000298438"/>
    </source>
</evidence>
<evidence type="ECO:0000256" key="6">
    <source>
        <dbReference type="ARBA" id="ARBA00022741"/>
    </source>
</evidence>
<dbReference type="GO" id="GO:0000155">
    <property type="term" value="F:phosphorelay sensor kinase activity"/>
    <property type="evidence" value="ECO:0007669"/>
    <property type="project" value="InterPro"/>
</dbReference>
<dbReference type="PROSITE" id="PS50109">
    <property type="entry name" value="HIS_KIN"/>
    <property type="match status" value="1"/>
</dbReference>
<keyword evidence="4" id="KW-0808">Transferase</keyword>
<dbReference type="CDD" id="cd16922">
    <property type="entry name" value="HATPase_EvgS-ArcB-TorS-like"/>
    <property type="match status" value="1"/>
</dbReference>
<dbReference type="Pfam" id="PF00072">
    <property type="entry name" value="Response_reg"/>
    <property type="match status" value="1"/>
</dbReference>
<name>A0A4Y9SIS5_9BURK</name>
<dbReference type="CDD" id="cd12914">
    <property type="entry name" value="PDC1_DGC_like"/>
    <property type="match status" value="1"/>
</dbReference>
<dbReference type="CDD" id="cd12915">
    <property type="entry name" value="PDC2_DGC_like"/>
    <property type="match status" value="1"/>
</dbReference>
<keyword evidence="16" id="KW-0812">Transmembrane</keyword>
<evidence type="ECO:0000256" key="7">
    <source>
        <dbReference type="ARBA" id="ARBA00022777"/>
    </source>
</evidence>
<evidence type="ECO:0000313" key="19">
    <source>
        <dbReference type="EMBL" id="TFW22054.1"/>
    </source>
</evidence>
<feature type="domain" description="Histidine kinase" evidence="17">
    <location>
        <begin position="355"/>
        <end position="578"/>
    </location>
</feature>
<feature type="domain" description="Response regulatory" evidence="18">
    <location>
        <begin position="604"/>
        <end position="723"/>
    </location>
</feature>
<proteinExistence type="predicted"/>
<dbReference type="Gene3D" id="3.30.450.20">
    <property type="entry name" value="PAS domain"/>
    <property type="match status" value="2"/>
</dbReference>
<keyword evidence="16" id="KW-1133">Transmembrane helix</keyword>
<reference evidence="19 20" key="1">
    <citation type="submission" date="2019-03" db="EMBL/GenBank/DDBJ databases">
        <title>Draft Genome Sequence of Massilia arenosa sp. nov., a Novel Massilia Species Isolated from a Sandy-loam Maize Soil.</title>
        <authorList>
            <person name="Raths R."/>
            <person name="Peta V."/>
            <person name="Bucking H."/>
        </authorList>
    </citation>
    <scope>NUCLEOTIDE SEQUENCE [LARGE SCALE GENOMIC DNA]</scope>
    <source>
        <strain evidence="19 20">MC02</strain>
    </source>
</reference>
<keyword evidence="5" id="KW-0732">Signal</keyword>
<evidence type="ECO:0000256" key="5">
    <source>
        <dbReference type="ARBA" id="ARBA00022729"/>
    </source>
</evidence>
<evidence type="ECO:0000256" key="2">
    <source>
        <dbReference type="ARBA" id="ARBA00012438"/>
    </source>
</evidence>
<dbReference type="InterPro" id="IPR004358">
    <property type="entry name" value="Sig_transdc_His_kin-like_C"/>
</dbReference>
<dbReference type="Gene3D" id="1.10.287.130">
    <property type="match status" value="1"/>
</dbReference>
<evidence type="ECO:0000256" key="1">
    <source>
        <dbReference type="ARBA" id="ARBA00000085"/>
    </source>
</evidence>
<dbReference type="PANTHER" id="PTHR45339:SF1">
    <property type="entry name" value="HYBRID SIGNAL TRANSDUCTION HISTIDINE KINASE J"/>
    <property type="match status" value="1"/>
</dbReference>
<dbReference type="PANTHER" id="PTHR45339">
    <property type="entry name" value="HYBRID SIGNAL TRANSDUCTION HISTIDINE KINASE J"/>
    <property type="match status" value="1"/>
</dbReference>
<dbReference type="SMART" id="SM00388">
    <property type="entry name" value="HisKA"/>
    <property type="match status" value="1"/>
</dbReference>
<feature type="modified residue" description="4-aspartylphosphate" evidence="15">
    <location>
        <position position="653"/>
    </location>
</feature>
<dbReference type="RefSeq" id="WP_135206768.1">
    <property type="nucleotide sequence ID" value="NZ_SPVF01000111.1"/>
</dbReference>
<keyword evidence="10" id="KW-0843">Virulence</keyword>
<dbReference type="PRINTS" id="PR00344">
    <property type="entry name" value="BCTRLSENSOR"/>
</dbReference>
<dbReference type="CDD" id="cd17546">
    <property type="entry name" value="REC_hyHK_CKI1_RcsC-like"/>
    <property type="match status" value="1"/>
</dbReference>
<keyword evidence="3 15" id="KW-0597">Phosphoprotein</keyword>
<dbReference type="SUPFAM" id="SSF52172">
    <property type="entry name" value="CheY-like"/>
    <property type="match status" value="1"/>
</dbReference>
<dbReference type="OrthoDB" id="567977at2"/>
<dbReference type="EC" id="2.7.13.3" evidence="2"/>
<evidence type="ECO:0000256" key="13">
    <source>
        <dbReference type="ARBA" id="ARBA00068150"/>
    </source>
</evidence>
<accession>A0A4Y9SIS5</accession>
<evidence type="ECO:0000256" key="3">
    <source>
        <dbReference type="ARBA" id="ARBA00022553"/>
    </source>
</evidence>
<dbReference type="Pfam" id="PF02518">
    <property type="entry name" value="HATPase_c"/>
    <property type="match status" value="1"/>
</dbReference>
<keyword evidence="6" id="KW-0547">Nucleotide-binding</keyword>
<dbReference type="InterPro" id="IPR005467">
    <property type="entry name" value="His_kinase_dom"/>
</dbReference>
<keyword evidence="9" id="KW-0902">Two-component regulatory system</keyword>
<feature type="transmembrane region" description="Helical" evidence="16">
    <location>
        <begin position="15"/>
        <end position="37"/>
    </location>
</feature>
<dbReference type="SMART" id="SM00448">
    <property type="entry name" value="REC"/>
    <property type="match status" value="1"/>
</dbReference>
<evidence type="ECO:0000256" key="8">
    <source>
        <dbReference type="ARBA" id="ARBA00022840"/>
    </source>
</evidence>
<keyword evidence="16" id="KW-0472">Membrane</keyword>
<dbReference type="FunFam" id="1.10.287.130:FF:000002">
    <property type="entry name" value="Two-component osmosensing histidine kinase"/>
    <property type="match status" value="1"/>
</dbReference>
<comment type="catalytic activity">
    <reaction evidence="1">
        <text>ATP + protein L-histidine = ADP + protein N-phospho-L-histidine.</text>
        <dbReference type="EC" id="2.7.13.3"/>
    </reaction>
</comment>
<keyword evidence="20" id="KW-1185">Reference proteome</keyword>
<comment type="subunit">
    <text evidence="12">At low DSF concentrations, interacts with RpfF.</text>
</comment>
<dbReference type="Gene3D" id="3.30.565.10">
    <property type="entry name" value="Histidine kinase-like ATPase, C-terminal domain"/>
    <property type="match status" value="1"/>
</dbReference>
<dbReference type="EMBL" id="SPVF01000111">
    <property type="protein sequence ID" value="TFW22054.1"/>
    <property type="molecule type" value="Genomic_DNA"/>
</dbReference>
<dbReference type="SUPFAM" id="SSF55874">
    <property type="entry name" value="ATPase domain of HSP90 chaperone/DNA topoisomerase II/histidine kinase"/>
    <property type="match status" value="1"/>
</dbReference>
<keyword evidence="8" id="KW-0067">ATP-binding</keyword>
<comment type="function">
    <text evidence="11">Member of the two-component regulatory system BvgS/BvgA. Phosphorylates BvgA via a four-step phosphorelay in response to environmental signals.</text>
</comment>
<dbReference type="Gene3D" id="3.40.50.2300">
    <property type="match status" value="1"/>
</dbReference>
<evidence type="ECO:0000256" key="11">
    <source>
        <dbReference type="ARBA" id="ARBA00058004"/>
    </source>
</evidence>
<evidence type="ECO:0000256" key="14">
    <source>
        <dbReference type="ARBA" id="ARBA00070152"/>
    </source>
</evidence>
<dbReference type="InterPro" id="IPR003594">
    <property type="entry name" value="HATPase_dom"/>
</dbReference>
<evidence type="ECO:0000259" key="17">
    <source>
        <dbReference type="PROSITE" id="PS50109"/>
    </source>
</evidence>
<dbReference type="InterPro" id="IPR036890">
    <property type="entry name" value="HATPase_C_sf"/>
</dbReference>
<sequence>MTTPARPSSDARRTAMAIAVTLVLTILATSIGSAILLRARTVDDWKRRLGNLALIVSDNTGQLMTSAYLVLDSVTEDVRDARIDSPADLRGAFANEKTWQTLRDKIGGLPHVSVATIVDADGDIVSYSRSWPHPKINLADRDYFQAHRTNPHLGIFVSAPVRNKSNGKWTFYLSRRIDNSRGEMVGLVLIGLSCESFTSMFRRINIDPSSSLSLYRSDMTLLSRSPPDDEAMGRTDRGEPVRAVLAGGKGAGVQLTEPASDHPGEPQLLMDAVRQVDKYPLVVDITVTDKYFLRNWTTIAQLIGALAAGSILALLIAFTLLVRMIGRREQDALTALELKAQAEAANEAKSSFLATMSHEIRTPMHGMLGMSELLLETQLTAEQDQYVRHMRDNADTLIGIINSVLDFSKIESGRTELETIPFAPLAAAQRVVELHRPNARKKKLELRFDSAVGAEVQLMGDPTKFAQVLGNLVDNALKFSAAGSVQVTLRIEGNVQPGHPVQLHCSVTDSGIGLEPEALGRLFTPFTQADSGISRKFGGTGLGLAISRRLVELMGGAIAAQSHPGQGSTFSFWIICPVAAVQSPVADAQAGEGALASVLPDSGRVLLADDNELNRQLAALLLLRIGFVVDEAENGEEAVEMFGARQYALVLMDCMMPVLDGFAATARLRAVEREQGRARTPVVALTASAVDGDRERCLAAGMDDYLAKPFSFEQFEEMVRRWVAAEV</sequence>
<dbReference type="SUPFAM" id="SSF47384">
    <property type="entry name" value="Homodimeric domain of signal transducing histidine kinase"/>
    <property type="match status" value="1"/>
</dbReference>
<evidence type="ECO:0000256" key="12">
    <source>
        <dbReference type="ARBA" id="ARBA00064003"/>
    </source>
</evidence>
<comment type="caution">
    <text evidence="19">The sequence shown here is derived from an EMBL/GenBank/DDBJ whole genome shotgun (WGS) entry which is preliminary data.</text>
</comment>
<dbReference type="AlphaFoldDB" id="A0A4Y9SIS5"/>
<dbReference type="CDD" id="cd00082">
    <property type="entry name" value="HisKA"/>
    <property type="match status" value="1"/>
</dbReference>
<dbReference type="InterPro" id="IPR001789">
    <property type="entry name" value="Sig_transdc_resp-reg_receiver"/>
</dbReference>
<dbReference type="InterPro" id="IPR036097">
    <property type="entry name" value="HisK_dim/P_sf"/>
</dbReference>
<dbReference type="GO" id="GO:0005524">
    <property type="term" value="F:ATP binding"/>
    <property type="evidence" value="ECO:0007669"/>
    <property type="project" value="UniProtKB-KW"/>
</dbReference>